<dbReference type="SUPFAM" id="SSF48208">
    <property type="entry name" value="Six-hairpin glycosidases"/>
    <property type="match status" value="1"/>
</dbReference>
<dbReference type="InterPro" id="IPR002037">
    <property type="entry name" value="Glyco_hydro_8"/>
</dbReference>
<dbReference type="Pfam" id="PF01270">
    <property type="entry name" value="Glyco_hydro_8"/>
    <property type="match status" value="1"/>
</dbReference>
<feature type="region of interest" description="Disordered" evidence="4">
    <location>
        <begin position="1"/>
        <end position="20"/>
    </location>
</feature>
<evidence type="ECO:0000256" key="4">
    <source>
        <dbReference type="SAM" id="MobiDB-lite"/>
    </source>
</evidence>
<dbReference type="InterPro" id="IPR012341">
    <property type="entry name" value="6hp_glycosidase-like_sf"/>
</dbReference>
<keyword evidence="5" id="KW-0119">Carbohydrate metabolism</keyword>
<keyword evidence="5" id="KW-0858">Xylan degradation</keyword>
<evidence type="ECO:0000313" key="5">
    <source>
        <dbReference type="EMBL" id="PDO10593.1"/>
    </source>
</evidence>
<name>A0A2A6E0S7_9BACL</name>
<sequence length="411" mass="47476">MFARGTAKDRAPSRKTVRKEISNVEQSQGAFFTGQYRNVLAECGIDEQQIDDRLQETWRSLFEGDDDTRIYYPVGDDMGFILDTGNLDVRTEGMSYGMMMAVQFDRKDVFDRLWKWAMTYMFMKDGVHAGYFAWSCNPDGTRRANGPAPDGEEYFAMALLFASHRWGDGEPPFDYGVQARRLLRTCLHQGESGPGYPMWDPANRLIKFIPECDFTDPSYHLPHFYELFSLWTDPEDRPFWKEAAEASRMYLKKACHPETGLAPEYAFFDGTPNPVRGHGDFFSDSYRVVANIALDWEWFRADDRLREIADRVQAFFADKPPEDYRRYAIDGTPYEEKALHPVGLLATNAAASLAAKGPHAYKFVERFWNTPLRKGPRRYYDNCLYMFALLMLSGRYRIWKPNGKESAKTIG</sequence>
<dbReference type="GO" id="GO:0045493">
    <property type="term" value="P:xylan catabolic process"/>
    <property type="evidence" value="ECO:0007669"/>
    <property type="project" value="UniProtKB-KW"/>
</dbReference>
<keyword evidence="3 5" id="KW-0326">Glycosidase</keyword>
<evidence type="ECO:0000256" key="2">
    <source>
        <dbReference type="ARBA" id="ARBA00022801"/>
    </source>
</evidence>
<dbReference type="GO" id="GO:0004553">
    <property type="term" value="F:hydrolase activity, hydrolyzing O-glycosyl compounds"/>
    <property type="evidence" value="ECO:0007669"/>
    <property type="project" value="InterPro"/>
</dbReference>
<keyword evidence="2 5" id="KW-0378">Hydrolase</keyword>
<dbReference type="InterPro" id="IPR008928">
    <property type="entry name" value="6-hairpin_glycosidase_sf"/>
</dbReference>
<comment type="caution">
    <text evidence="5">The sequence shown here is derived from an EMBL/GenBank/DDBJ whole genome shotgun (WGS) entry which is preliminary data.</text>
</comment>
<dbReference type="AlphaFoldDB" id="A0A2A6E0S7"/>
<dbReference type="Gene3D" id="1.50.10.10">
    <property type="match status" value="1"/>
</dbReference>
<reference evidence="5 6" key="1">
    <citation type="submission" date="2016-12" db="EMBL/GenBank/DDBJ databases">
        <title>Candidatus Reconcilibacillus cellulovorans genome.</title>
        <authorList>
            <person name="Kolinko S."/>
            <person name="Wu Y.-W."/>
            <person name="Tachea F."/>
            <person name="Denzel E."/>
            <person name="Hiras J."/>
            <person name="Baecker N."/>
            <person name="Chan L.J."/>
            <person name="Eichorst S.A."/>
            <person name="Frey D."/>
            <person name="Adams P.D."/>
            <person name="Pray T."/>
            <person name="Tanjore D."/>
            <person name="Petzold C.J."/>
            <person name="Gladden J.M."/>
            <person name="Simmons B.A."/>
            <person name="Singer S.W."/>
        </authorList>
    </citation>
    <scope>NUCLEOTIDE SEQUENCE [LARGE SCALE GENOMIC DNA]</scope>
    <source>
        <strain evidence="5">JTherm</strain>
    </source>
</reference>
<protein>
    <submittedName>
        <fullName evidence="5">Xylanase</fullName>
    </submittedName>
</protein>
<accession>A0A2A6E0S7</accession>
<evidence type="ECO:0000313" key="6">
    <source>
        <dbReference type="Proteomes" id="UP000243688"/>
    </source>
</evidence>
<dbReference type="EMBL" id="MOXJ01000012">
    <property type="protein sequence ID" value="PDO10593.1"/>
    <property type="molecule type" value="Genomic_DNA"/>
</dbReference>
<dbReference type="Proteomes" id="UP000243688">
    <property type="component" value="Unassembled WGS sequence"/>
</dbReference>
<proteinExistence type="inferred from homology"/>
<dbReference type="PRINTS" id="PR00735">
    <property type="entry name" value="GLHYDRLASE8"/>
</dbReference>
<gene>
    <name evidence="5" type="ORF">BLM47_06335</name>
</gene>
<organism evidence="5 6">
    <name type="scientific">Candidatus Reconcilbacillus cellulovorans</name>
    <dbReference type="NCBI Taxonomy" id="1906605"/>
    <lineage>
        <taxon>Bacteria</taxon>
        <taxon>Bacillati</taxon>
        <taxon>Bacillota</taxon>
        <taxon>Bacilli</taxon>
        <taxon>Bacillales</taxon>
        <taxon>Paenibacillaceae</taxon>
        <taxon>Candidatus Reconcilbacillus</taxon>
    </lineage>
</organism>
<evidence type="ECO:0000256" key="1">
    <source>
        <dbReference type="ARBA" id="ARBA00009209"/>
    </source>
</evidence>
<comment type="similarity">
    <text evidence="1">Belongs to the glycosyl hydrolase 8 (cellulase D) family.</text>
</comment>
<evidence type="ECO:0000256" key="3">
    <source>
        <dbReference type="ARBA" id="ARBA00023295"/>
    </source>
</evidence>
<keyword evidence="5" id="KW-0624">Polysaccharide degradation</keyword>